<gene>
    <name evidence="2" type="ORF">HNR07_002149</name>
</gene>
<dbReference type="AlphaFoldDB" id="A0A840W4L9"/>
<comment type="caution">
    <text evidence="2">The sequence shown here is derived from an EMBL/GenBank/DDBJ whole genome shotgun (WGS) entry which is preliminary data.</text>
</comment>
<feature type="region of interest" description="Disordered" evidence="1">
    <location>
        <begin position="1"/>
        <end position="22"/>
    </location>
</feature>
<dbReference type="Proteomes" id="UP000579647">
    <property type="component" value="Unassembled WGS sequence"/>
</dbReference>
<proteinExistence type="predicted"/>
<accession>A0A840W4L9</accession>
<organism evidence="2 3">
    <name type="scientific">Nocardiopsis metallicus</name>
    <dbReference type="NCBI Taxonomy" id="179819"/>
    <lineage>
        <taxon>Bacteria</taxon>
        <taxon>Bacillati</taxon>
        <taxon>Actinomycetota</taxon>
        <taxon>Actinomycetes</taxon>
        <taxon>Streptosporangiales</taxon>
        <taxon>Nocardiopsidaceae</taxon>
        <taxon>Nocardiopsis</taxon>
    </lineage>
</organism>
<evidence type="ECO:0000256" key="1">
    <source>
        <dbReference type="SAM" id="MobiDB-lite"/>
    </source>
</evidence>
<reference evidence="2 3" key="1">
    <citation type="submission" date="2020-08" db="EMBL/GenBank/DDBJ databases">
        <title>Sequencing the genomes of 1000 actinobacteria strains.</title>
        <authorList>
            <person name="Klenk H.-P."/>
        </authorList>
    </citation>
    <scope>NUCLEOTIDE SEQUENCE [LARGE SCALE GENOMIC DNA]</scope>
    <source>
        <strain evidence="2 3">DSM 44598</strain>
    </source>
</reference>
<sequence length="129" mass="14672">MRLAKQDMTKAREHLAQDEERAERLPELLRSVVEAERALDSAREAGAPVEEVHERGVELDTALTEAMRAAYAQERVLVGVKGYDDRIKRRKRLARPEIKQATQVAERLLTAREAHRLDGIQRVPRSPVA</sequence>
<dbReference type="RefSeq" id="WP_184364617.1">
    <property type="nucleotide sequence ID" value="NZ_BAAAKM010000002.1"/>
</dbReference>
<dbReference type="EMBL" id="JACHDO010000001">
    <property type="protein sequence ID" value="MBB5491012.1"/>
    <property type="molecule type" value="Genomic_DNA"/>
</dbReference>
<name>A0A840W4L9_9ACTN</name>
<protein>
    <submittedName>
        <fullName evidence="2">Uncharacterized protein</fullName>
    </submittedName>
</protein>
<evidence type="ECO:0000313" key="2">
    <source>
        <dbReference type="EMBL" id="MBB5491012.1"/>
    </source>
</evidence>
<keyword evidence="3" id="KW-1185">Reference proteome</keyword>
<evidence type="ECO:0000313" key="3">
    <source>
        <dbReference type="Proteomes" id="UP000579647"/>
    </source>
</evidence>